<evidence type="ECO:0000256" key="2">
    <source>
        <dbReference type="ARBA" id="ARBA00005684"/>
    </source>
</evidence>
<dbReference type="InterPro" id="IPR017853">
    <property type="entry name" value="GH"/>
</dbReference>
<accession>A0ABZ0SA65</accession>
<dbReference type="EC" id="2.4.1.25" evidence="3 10"/>
<proteinExistence type="inferred from homology"/>
<evidence type="ECO:0000256" key="8">
    <source>
        <dbReference type="ARBA" id="ARBA00031423"/>
    </source>
</evidence>
<dbReference type="GO" id="GO:0004134">
    <property type="term" value="F:4-alpha-glucanotransferase activity"/>
    <property type="evidence" value="ECO:0007669"/>
    <property type="project" value="UniProtKB-EC"/>
</dbReference>
<dbReference type="PANTHER" id="PTHR32438:SF5">
    <property type="entry name" value="4-ALPHA-GLUCANOTRANSFERASE DPE1, CHLOROPLASTIC_AMYLOPLASTIC"/>
    <property type="match status" value="1"/>
</dbReference>
<evidence type="ECO:0000256" key="9">
    <source>
        <dbReference type="ARBA" id="ARBA00031501"/>
    </source>
</evidence>
<comment type="similarity">
    <text evidence="2 10">Belongs to the disproportionating enzyme family.</text>
</comment>
<comment type="catalytic activity">
    <reaction evidence="1 10">
        <text>Transfers a segment of a (1-&gt;4)-alpha-D-glucan to a new position in an acceptor, which may be glucose or a (1-&gt;4)-alpha-D-glucan.</text>
        <dbReference type="EC" id="2.4.1.25"/>
    </reaction>
</comment>
<dbReference type="Pfam" id="PF02446">
    <property type="entry name" value="Glyco_hydro_77"/>
    <property type="match status" value="1"/>
</dbReference>
<dbReference type="PANTHER" id="PTHR32438">
    <property type="entry name" value="4-ALPHA-GLUCANOTRANSFERASE DPE1, CHLOROPLASTIC/AMYLOPLASTIC"/>
    <property type="match status" value="1"/>
</dbReference>
<dbReference type="RefSeq" id="WP_328987918.1">
    <property type="nucleotide sequence ID" value="NZ_CP121472.1"/>
</dbReference>
<evidence type="ECO:0000256" key="4">
    <source>
        <dbReference type="ARBA" id="ARBA00020295"/>
    </source>
</evidence>
<evidence type="ECO:0000256" key="6">
    <source>
        <dbReference type="ARBA" id="ARBA00022679"/>
    </source>
</evidence>
<keyword evidence="6 10" id="KW-0808">Transferase</keyword>
<dbReference type="Proteomes" id="UP001432180">
    <property type="component" value="Chromosome"/>
</dbReference>
<gene>
    <name evidence="11" type="primary">malQ</name>
    <name evidence="11" type="ORF">Thiowin_02416</name>
</gene>
<keyword evidence="5 10" id="KW-0328">Glycosyltransferase</keyword>
<organism evidence="11 12">
    <name type="scientific">Thiorhodovibrio winogradskyi</name>
    <dbReference type="NCBI Taxonomy" id="77007"/>
    <lineage>
        <taxon>Bacteria</taxon>
        <taxon>Pseudomonadati</taxon>
        <taxon>Pseudomonadota</taxon>
        <taxon>Gammaproteobacteria</taxon>
        <taxon>Chromatiales</taxon>
        <taxon>Chromatiaceae</taxon>
        <taxon>Thiorhodovibrio</taxon>
    </lineage>
</organism>
<sequence>MTSPAPTSAATLHQRRAGLLLHITSLPGPGSCGDLGWEAFNFVNFLADSGLSVWQMLPVGPPQGDFSPYQTSSAHAGDPRLIGLDALLKSGWLDQLPDNLDDPRAKPAALRLAYHGFRQVAGDGDRAALARFSDQHAYWLDDYALFRAISEDRAAPWWQWPKGLRTRESRALKQARSKLAARIDYIRWEQFVFFSQWAALREHANSRGVRLFGDMPIFVAHDSAEVWARPDDFDLNPEGSTRVVAGVPPDYFSETGQRWGNPLYRWDRLQANGFGFWIDRIRTQLSLFDIIRIDHFRGFEAYWEIPASEPVAIKGNWVQAPGDALFERLADEFGALPLVAEDLGVITDEVTALRKKHCMPGMKILQFAFDGGADNPYLPFRHETDSVVYTGTHDNDTTLGWFRSLEDADRWHLADYLGYPATPPTGDPIGEPMPWPLIRAALASVANLAIIPMQDVLELDGFSRMNRPGTTEGNWTWRFDWSAVDPGLAERLRHLVDLYGRQPDAG</sequence>
<evidence type="ECO:0000313" key="12">
    <source>
        <dbReference type="Proteomes" id="UP001432180"/>
    </source>
</evidence>
<keyword evidence="7 10" id="KW-0119">Carbohydrate metabolism</keyword>
<reference evidence="11 12" key="1">
    <citation type="journal article" date="2023" name="Microorganisms">
        <title>Thiorhodovibrio frisius and Trv. litoralis spp. nov., Two Novel Members from a Clade of Fastidious Purple Sulfur Bacteria That Exhibit Unique Red-Shifted Light-Harvesting Capabilities.</title>
        <authorList>
            <person name="Methner A."/>
            <person name="Kuzyk S.B."/>
            <person name="Petersen J."/>
            <person name="Bauer S."/>
            <person name="Brinkmann H."/>
            <person name="Sichau K."/>
            <person name="Wanner G."/>
            <person name="Wolf J."/>
            <person name="Neumann-Schaal M."/>
            <person name="Henke P."/>
            <person name="Tank M."/>
            <person name="Sproer C."/>
            <person name="Bunk B."/>
            <person name="Overmann J."/>
        </authorList>
    </citation>
    <scope>NUCLEOTIDE SEQUENCE [LARGE SCALE GENOMIC DNA]</scope>
    <source>
        <strain evidence="11 12">DSM 6702</strain>
    </source>
</reference>
<dbReference type="InterPro" id="IPR003385">
    <property type="entry name" value="Glyco_hydro_77"/>
</dbReference>
<dbReference type="EMBL" id="CP121472">
    <property type="protein sequence ID" value="WPL17409.1"/>
    <property type="molecule type" value="Genomic_DNA"/>
</dbReference>
<evidence type="ECO:0000256" key="1">
    <source>
        <dbReference type="ARBA" id="ARBA00000439"/>
    </source>
</evidence>
<evidence type="ECO:0000256" key="7">
    <source>
        <dbReference type="ARBA" id="ARBA00023277"/>
    </source>
</evidence>
<protein>
    <recommendedName>
        <fullName evidence="4 10">4-alpha-glucanotransferase</fullName>
        <ecNumber evidence="3 10">2.4.1.25</ecNumber>
    </recommendedName>
    <alternativeName>
        <fullName evidence="8 10">Amylomaltase</fullName>
    </alternativeName>
    <alternativeName>
        <fullName evidence="9 10">Disproportionating enzyme</fullName>
    </alternativeName>
</protein>
<dbReference type="NCBIfam" id="NF011080">
    <property type="entry name" value="PRK14508.1-3"/>
    <property type="match status" value="1"/>
</dbReference>
<evidence type="ECO:0000256" key="3">
    <source>
        <dbReference type="ARBA" id="ARBA00012560"/>
    </source>
</evidence>
<evidence type="ECO:0000256" key="10">
    <source>
        <dbReference type="RuleBase" id="RU361207"/>
    </source>
</evidence>
<evidence type="ECO:0000256" key="5">
    <source>
        <dbReference type="ARBA" id="ARBA00022676"/>
    </source>
</evidence>
<keyword evidence="12" id="KW-1185">Reference proteome</keyword>
<dbReference type="NCBIfam" id="TIGR00217">
    <property type="entry name" value="malQ"/>
    <property type="match status" value="1"/>
</dbReference>
<name>A0ABZ0SA65_9GAMM</name>
<evidence type="ECO:0000313" key="11">
    <source>
        <dbReference type="EMBL" id="WPL17409.1"/>
    </source>
</evidence>
<dbReference type="Gene3D" id="3.20.20.80">
    <property type="entry name" value="Glycosidases"/>
    <property type="match status" value="1"/>
</dbReference>
<dbReference type="SUPFAM" id="SSF51445">
    <property type="entry name" value="(Trans)glycosidases"/>
    <property type="match status" value="1"/>
</dbReference>